<dbReference type="InterPro" id="IPR011009">
    <property type="entry name" value="Kinase-like_dom_sf"/>
</dbReference>
<protein>
    <submittedName>
        <fullName evidence="1">Chromosome partition protein MukF</fullName>
    </submittedName>
</protein>
<gene>
    <name evidence="1" type="ORF">NCTC11685_01483</name>
</gene>
<organism evidence="1 2">
    <name type="scientific">Klebsiella michiganensis</name>
    <dbReference type="NCBI Taxonomy" id="1134687"/>
    <lineage>
        <taxon>Bacteria</taxon>
        <taxon>Pseudomonadati</taxon>
        <taxon>Pseudomonadota</taxon>
        <taxon>Gammaproteobacteria</taxon>
        <taxon>Enterobacterales</taxon>
        <taxon>Enterobacteriaceae</taxon>
        <taxon>Klebsiella/Raoultella group</taxon>
        <taxon>Klebsiella</taxon>
    </lineage>
</organism>
<dbReference type="SUPFAM" id="SSF56112">
    <property type="entry name" value="Protein kinase-like (PK-like)"/>
    <property type="match status" value="1"/>
</dbReference>
<dbReference type="Proteomes" id="UP000254863">
    <property type="component" value="Unassembled WGS sequence"/>
</dbReference>
<accession>A0A7H4N2K5</accession>
<evidence type="ECO:0000313" key="1">
    <source>
        <dbReference type="EMBL" id="STV75877.1"/>
    </source>
</evidence>
<proteinExistence type="predicted"/>
<comment type="caution">
    <text evidence="1">The sequence shown here is derived from an EMBL/GenBank/DDBJ whole genome shotgun (WGS) entry which is preliminary data.</text>
</comment>
<name>A0A7H4N2K5_9ENTR</name>
<evidence type="ECO:0000313" key="2">
    <source>
        <dbReference type="Proteomes" id="UP000254863"/>
    </source>
</evidence>
<sequence>MFKGFNDNCVLVHGSFTLRSMLKDPRSDQLLAMVGPGMMLWAPREYELFRLAESGQEEELLWHYLRRAPVAEAFLWRRWLYLLWDEVG</sequence>
<dbReference type="EMBL" id="UGMS01000001">
    <property type="protein sequence ID" value="STV75877.1"/>
    <property type="molecule type" value="Genomic_DNA"/>
</dbReference>
<dbReference type="AlphaFoldDB" id="A0A7H4N2K5"/>
<reference evidence="1 2" key="1">
    <citation type="submission" date="2018-06" db="EMBL/GenBank/DDBJ databases">
        <authorList>
            <consortium name="Pathogen Informatics"/>
            <person name="Doyle S."/>
        </authorList>
    </citation>
    <scope>NUCLEOTIDE SEQUENCE [LARGE SCALE GENOMIC DNA]</scope>
    <source>
        <strain evidence="1 2">NCTC11685</strain>
    </source>
</reference>